<dbReference type="AlphaFoldDB" id="A0A1F7IGJ1"/>
<proteinExistence type="predicted"/>
<gene>
    <name evidence="1" type="ORF">A2954_01425</name>
</gene>
<dbReference type="Gene3D" id="3.40.50.150">
    <property type="entry name" value="Vaccinia Virus protein VP39"/>
    <property type="match status" value="1"/>
</dbReference>
<comment type="caution">
    <text evidence="1">The sequence shown here is derived from an EMBL/GenBank/DDBJ whole genome shotgun (WGS) entry which is preliminary data.</text>
</comment>
<dbReference type="EMBL" id="MGAG01000002">
    <property type="protein sequence ID" value="OGK42484.1"/>
    <property type="molecule type" value="Genomic_DNA"/>
</dbReference>
<accession>A0A1F7IGJ1</accession>
<dbReference type="InterPro" id="IPR029063">
    <property type="entry name" value="SAM-dependent_MTases_sf"/>
</dbReference>
<evidence type="ECO:0008006" key="3">
    <source>
        <dbReference type="Google" id="ProtNLM"/>
    </source>
</evidence>
<organism evidence="1 2">
    <name type="scientific">Candidatus Roizmanbacteria bacterium RIFCSPLOWO2_01_FULL_37_12</name>
    <dbReference type="NCBI Taxonomy" id="1802056"/>
    <lineage>
        <taxon>Bacteria</taxon>
        <taxon>Candidatus Roizmaniibacteriota</taxon>
    </lineage>
</organism>
<dbReference type="SUPFAM" id="SSF53335">
    <property type="entry name" value="S-adenosyl-L-methionine-dependent methyltransferases"/>
    <property type="match status" value="1"/>
</dbReference>
<protein>
    <recommendedName>
        <fullName evidence="3">Methyltransferase domain-containing protein</fullName>
    </recommendedName>
</protein>
<evidence type="ECO:0000313" key="1">
    <source>
        <dbReference type="EMBL" id="OGK42484.1"/>
    </source>
</evidence>
<name>A0A1F7IGJ1_9BACT</name>
<evidence type="ECO:0000313" key="2">
    <source>
        <dbReference type="Proteomes" id="UP000177698"/>
    </source>
</evidence>
<dbReference type="PANTHER" id="PTHR43861:SF6">
    <property type="entry name" value="METHYLTRANSFERASE TYPE 11"/>
    <property type="match status" value="1"/>
</dbReference>
<dbReference type="PANTHER" id="PTHR43861">
    <property type="entry name" value="TRANS-ACONITATE 2-METHYLTRANSFERASE-RELATED"/>
    <property type="match status" value="1"/>
</dbReference>
<dbReference type="CDD" id="cd02440">
    <property type="entry name" value="AdoMet_MTases"/>
    <property type="match status" value="1"/>
</dbReference>
<reference evidence="1 2" key="1">
    <citation type="journal article" date="2016" name="Nat. Commun.">
        <title>Thousands of microbial genomes shed light on interconnected biogeochemical processes in an aquifer system.</title>
        <authorList>
            <person name="Anantharaman K."/>
            <person name="Brown C.T."/>
            <person name="Hug L.A."/>
            <person name="Sharon I."/>
            <person name="Castelle C.J."/>
            <person name="Probst A.J."/>
            <person name="Thomas B.C."/>
            <person name="Singh A."/>
            <person name="Wilkins M.J."/>
            <person name="Karaoz U."/>
            <person name="Brodie E.L."/>
            <person name="Williams K.H."/>
            <person name="Hubbard S.S."/>
            <person name="Banfield J.F."/>
        </authorList>
    </citation>
    <scope>NUCLEOTIDE SEQUENCE [LARGE SCALE GENOMIC DNA]</scope>
</reference>
<sequence>MQCFLCKKSGFEKVYTLKTKNILCCKNDGLILGETTAYNKINIYGTEYFSNEPNRFNQNYFKTKLLTLKHLTLNKKPQVLDIGCGWGDFEEVLEAEKIPYLGIDVNKEAIEICKKKGLNCEHLTIDQLLNYKKQDTRYKQLSNNNNQKSKKFEELKFGNWNFFGKLVSWNLEFDCITLFQVIEHLKNPIPLLQAAKKLLKKNGLILITTPNNDSPLRKLMGSRWSVYNEPSHYVFYNQKTLEKTLQLAGFKKIHIKIDQPRFLSSNYILNRFKQMYFPTFNFSFLTFNLPIPTDPFGDLEASAFINYDK</sequence>
<dbReference type="Pfam" id="PF13489">
    <property type="entry name" value="Methyltransf_23"/>
    <property type="match status" value="1"/>
</dbReference>
<dbReference type="STRING" id="1802056.A2954_01425"/>
<dbReference type="Proteomes" id="UP000177698">
    <property type="component" value="Unassembled WGS sequence"/>
</dbReference>